<keyword evidence="4" id="KW-1185">Reference proteome</keyword>
<dbReference type="Gene3D" id="3.30.1460.40">
    <property type="entry name" value="[NiFe]-hydrogenase assembly chaperone, HybE"/>
    <property type="match status" value="1"/>
</dbReference>
<dbReference type="Pfam" id="PF11939">
    <property type="entry name" value="NiFe-hyd_HybE"/>
    <property type="match status" value="1"/>
</dbReference>
<sequence>MSNGTAVVAFYESVARKMAGLPVYNNKLAVDATEFLSWEDNWLGIIVTPWCMNIVLLPGEASHHNVQQVGAKFRQKLPSGQYEFIRAYAGECGDFATCSVFSPMFEFSSQSIAMETAQEVLAALFDAENVAPSERHQSYTVHSEMRQAAELDAQDCDAGSAQQVADDETPQVSRRAFLTGNFARREDSRP</sequence>
<evidence type="ECO:0000313" key="3">
    <source>
        <dbReference type="EMBL" id="PRO74360.1"/>
    </source>
</evidence>
<accession>A0A2S9VD29</accession>
<proteinExistence type="inferred from homology"/>
<dbReference type="InterPro" id="IPR023994">
    <property type="entry name" value="NiFe-hyd_HybE"/>
</dbReference>
<dbReference type="NCBIfam" id="TIGR03993">
    <property type="entry name" value="hydrog_HybE"/>
    <property type="match status" value="1"/>
</dbReference>
<organism evidence="3 4">
    <name type="scientific">Alteromonas alba</name>
    <dbReference type="NCBI Taxonomy" id="2079529"/>
    <lineage>
        <taxon>Bacteria</taxon>
        <taxon>Pseudomonadati</taxon>
        <taxon>Pseudomonadota</taxon>
        <taxon>Gammaproteobacteria</taxon>
        <taxon>Alteromonadales</taxon>
        <taxon>Alteromonadaceae</taxon>
        <taxon>Alteromonas/Salinimonas group</taxon>
        <taxon>Alteromonas</taxon>
    </lineage>
</organism>
<dbReference type="AlphaFoldDB" id="A0A2S9VD29"/>
<protein>
    <submittedName>
        <fullName evidence="3">[NiFe]-hydrogenase assembly, chaperone, HybE</fullName>
    </submittedName>
</protein>
<feature type="region of interest" description="Disordered" evidence="2">
    <location>
        <begin position="153"/>
        <end position="190"/>
    </location>
</feature>
<reference evidence="4" key="1">
    <citation type="journal article" date="2020" name="Int. J. Syst. Evol. Microbiol.">
        <title>Alteromonas alba sp. nov., a marine bacterium isolated from the seawater of the West Pacific Ocean.</title>
        <authorList>
            <person name="Sun C."/>
            <person name="Wu Y.-H."/>
            <person name="Xamxidin M."/>
            <person name="Cheng H."/>
            <person name="Xu X.-W."/>
        </authorList>
    </citation>
    <scope>NUCLEOTIDE SEQUENCE [LARGE SCALE GENOMIC DNA]</scope>
    <source>
        <strain evidence="4">190</strain>
    </source>
</reference>
<dbReference type="OrthoDB" id="7060130at2"/>
<evidence type="ECO:0000256" key="1">
    <source>
        <dbReference type="ARBA" id="ARBA00006532"/>
    </source>
</evidence>
<evidence type="ECO:0000313" key="4">
    <source>
        <dbReference type="Proteomes" id="UP000238949"/>
    </source>
</evidence>
<comment type="similarity">
    <text evidence="1">Belongs to the HupJ family.</text>
</comment>
<dbReference type="EMBL" id="PVNP01000051">
    <property type="protein sequence ID" value="PRO74360.1"/>
    <property type="molecule type" value="Genomic_DNA"/>
</dbReference>
<dbReference type="Proteomes" id="UP000238949">
    <property type="component" value="Unassembled WGS sequence"/>
</dbReference>
<comment type="caution">
    <text evidence="3">The sequence shown here is derived from an EMBL/GenBank/DDBJ whole genome shotgun (WGS) entry which is preliminary data.</text>
</comment>
<name>A0A2S9VD29_9ALTE</name>
<dbReference type="InterPro" id="IPR038530">
    <property type="entry name" value="NiFe-hyd_HybE_sf"/>
</dbReference>
<gene>
    <name evidence="3" type="ORF">C6Y40_06235</name>
</gene>
<evidence type="ECO:0000256" key="2">
    <source>
        <dbReference type="SAM" id="MobiDB-lite"/>
    </source>
</evidence>
<dbReference type="RefSeq" id="WP_071978381.1">
    <property type="nucleotide sequence ID" value="NZ_PVNP01000051.1"/>
</dbReference>